<comment type="caution">
    <text evidence="2">The sequence shown here is derived from an EMBL/GenBank/DDBJ whole genome shotgun (WGS) entry which is preliminary data.</text>
</comment>
<dbReference type="EMBL" id="VWSJ01000006">
    <property type="protein sequence ID" value="MSN96046.1"/>
    <property type="molecule type" value="Genomic_DNA"/>
</dbReference>
<protein>
    <submittedName>
        <fullName evidence="2">C_GCAxxG_C_C family protein</fullName>
    </submittedName>
</protein>
<keyword evidence="1" id="KW-0472">Membrane</keyword>
<evidence type="ECO:0000313" key="2">
    <source>
        <dbReference type="EMBL" id="MSN96046.1"/>
    </source>
</evidence>
<proteinExistence type="predicted"/>
<evidence type="ECO:0000256" key="1">
    <source>
        <dbReference type="SAM" id="Phobius"/>
    </source>
</evidence>
<dbReference type="Pfam" id="PF09719">
    <property type="entry name" value="C_GCAxxG_C_C"/>
    <property type="match status" value="1"/>
</dbReference>
<dbReference type="Proteomes" id="UP000476338">
    <property type="component" value="Unassembled WGS sequence"/>
</dbReference>
<organism evidence="2 3">
    <name type="scientific">Campylobacter portucalensis</name>
    <dbReference type="NCBI Taxonomy" id="2608384"/>
    <lineage>
        <taxon>Bacteria</taxon>
        <taxon>Pseudomonadati</taxon>
        <taxon>Campylobacterota</taxon>
        <taxon>Epsilonproteobacteria</taxon>
        <taxon>Campylobacterales</taxon>
        <taxon>Campylobacteraceae</taxon>
        <taxon>Campylobacter</taxon>
    </lineage>
</organism>
<evidence type="ECO:0000313" key="3">
    <source>
        <dbReference type="Proteomes" id="UP000476338"/>
    </source>
</evidence>
<gene>
    <name evidence="2" type="ORF">F1B92_02365</name>
</gene>
<reference evidence="2 3" key="1">
    <citation type="submission" date="2019-09" db="EMBL/GenBank/DDBJ databases">
        <authorList>
            <person name="Silva M."/>
            <person name="Pereira G."/>
            <person name="Lopes-Da-Costa L."/>
            <person name="Silva E."/>
        </authorList>
    </citation>
    <scope>NUCLEOTIDE SEQUENCE [LARGE SCALE GENOMIC DNA]</scope>
    <source>
        <strain evidence="2 3">FMV-PI01</strain>
    </source>
</reference>
<keyword evidence="1" id="KW-0812">Transmembrane</keyword>
<accession>A0A6L5WGU4</accession>
<keyword evidence="3" id="KW-1185">Reference proteome</keyword>
<dbReference type="InterPro" id="IPR010181">
    <property type="entry name" value="CGCAxxGCC_motif"/>
</dbReference>
<dbReference type="RefSeq" id="WP_154570313.1">
    <property type="nucleotide sequence ID" value="NZ_VWSJ01000006.1"/>
</dbReference>
<keyword evidence="1" id="KW-1133">Transmembrane helix</keyword>
<feature type="transmembrane region" description="Helical" evidence="1">
    <location>
        <begin position="37"/>
        <end position="59"/>
    </location>
</feature>
<name>A0A6L5WGU4_9BACT</name>
<sequence>MNTKEFVKDGFKSKNCAQIIMSYFFDDESLLALSKGYGGGFGVAGLCGSYAASIGVLGLKFKDKDEFDKKVAEFKDEFISKFRNFDCKEILEADYTTKDGLEKITKHKLFETTCVDLTAYCIEILEDLIKRG</sequence>
<reference evidence="2 3" key="2">
    <citation type="submission" date="2020-03" db="EMBL/GenBank/DDBJ databases">
        <title>Campylobacter portucalensis sp. nov., a new species of Campylobacter isolated from the reproductive tract of bulls.</title>
        <authorList>
            <person name="Silva M.F."/>
            <person name="Pereira G."/>
            <person name="Carneiro C."/>
            <person name="Hemphill A."/>
            <person name="Mateus L."/>
            <person name="Lopes-Da-Costa L."/>
            <person name="Silva E."/>
        </authorList>
    </citation>
    <scope>NUCLEOTIDE SEQUENCE [LARGE SCALE GENOMIC DNA]</scope>
    <source>
        <strain evidence="2 3">FMV-PI01</strain>
    </source>
</reference>
<dbReference type="AlphaFoldDB" id="A0A6L5WGU4"/>